<dbReference type="EMBL" id="CAMAPD010000030">
    <property type="protein sequence ID" value="CAH9068063.1"/>
    <property type="molecule type" value="Genomic_DNA"/>
</dbReference>
<dbReference type="Proteomes" id="UP001152467">
    <property type="component" value="Unassembled WGS sequence"/>
</dbReference>
<reference evidence="2 5" key="1">
    <citation type="submission" date="2022-07" db="EMBL/GenBank/DDBJ databases">
        <authorList>
            <person name="Criscuolo A."/>
        </authorList>
    </citation>
    <scope>NUCLEOTIDE SEQUENCE</scope>
    <source>
        <strain evidence="5">CIP 111951</strain>
        <strain evidence="2">CIP111854</strain>
        <strain evidence="3">CIP111951</strain>
    </source>
</reference>
<sequence length="79" mass="9070">MRTIANISDMKARAASLHDELGFQPLFVTQNGRESLVIQTHEAYLYQQEKIAFMELLLRSKKDVEQCKVAPLDDFLDSL</sequence>
<proteinExistence type="inferred from homology"/>
<comment type="caution">
    <text evidence="2">The sequence shown here is derived from an EMBL/GenBank/DDBJ whole genome shotgun (WGS) entry which is preliminary data.</text>
</comment>
<dbReference type="AlphaFoldDB" id="A0A9W4R547"/>
<dbReference type="SUPFAM" id="SSF143120">
    <property type="entry name" value="YefM-like"/>
    <property type="match status" value="1"/>
</dbReference>
<dbReference type="RefSeq" id="WP_261595314.1">
    <property type="nucleotide sequence ID" value="NZ_CAMAPC010000027.1"/>
</dbReference>
<evidence type="ECO:0000313" key="4">
    <source>
        <dbReference type="Proteomes" id="UP001152467"/>
    </source>
</evidence>
<evidence type="ECO:0008006" key="6">
    <source>
        <dbReference type="Google" id="ProtNLM"/>
    </source>
</evidence>
<organism evidence="2 4">
    <name type="scientific">Pseudoalteromonas holothuriae</name>
    <dbReference type="NCBI Taxonomy" id="2963714"/>
    <lineage>
        <taxon>Bacteria</taxon>
        <taxon>Pseudomonadati</taxon>
        <taxon>Pseudomonadota</taxon>
        <taxon>Gammaproteobacteria</taxon>
        <taxon>Alteromonadales</taxon>
        <taxon>Pseudoalteromonadaceae</taxon>
        <taxon>Pseudoalteromonas</taxon>
    </lineage>
</organism>
<dbReference type="InterPro" id="IPR036165">
    <property type="entry name" value="YefM-like_sf"/>
</dbReference>
<evidence type="ECO:0000313" key="2">
    <source>
        <dbReference type="EMBL" id="CAH9066921.1"/>
    </source>
</evidence>
<dbReference type="Proteomes" id="UP001152485">
    <property type="component" value="Unassembled WGS sequence"/>
</dbReference>
<comment type="similarity">
    <text evidence="1">Belongs to the phD/YefM antitoxin family.</text>
</comment>
<accession>A0A9W4R547</accession>
<gene>
    <name evidence="2" type="ORF">PSECIP111854_03987</name>
    <name evidence="3" type="ORF">PSECIP111951_03999</name>
</gene>
<evidence type="ECO:0000313" key="5">
    <source>
        <dbReference type="Proteomes" id="UP001152485"/>
    </source>
</evidence>
<evidence type="ECO:0000256" key="1">
    <source>
        <dbReference type="ARBA" id="ARBA00009981"/>
    </source>
</evidence>
<keyword evidence="4" id="KW-1185">Reference proteome</keyword>
<name>A0A9W4R547_9GAMM</name>
<protein>
    <recommendedName>
        <fullName evidence="6">Prevent-host-death protein</fullName>
    </recommendedName>
</protein>
<evidence type="ECO:0000313" key="3">
    <source>
        <dbReference type="EMBL" id="CAH9068063.1"/>
    </source>
</evidence>
<dbReference type="EMBL" id="CAMAPC010000027">
    <property type="protein sequence ID" value="CAH9066921.1"/>
    <property type="molecule type" value="Genomic_DNA"/>
</dbReference>